<dbReference type="EMBL" id="JAALLT010000001">
    <property type="protein sequence ID" value="NGP75742.1"/>
    <property type="molecule type" value="Genomic_DNA"/>
</dbReference>
<reference evidence="3 4" key="1">
    <citation type="submission" date="2020-02" db="EMBL/GenBank/DDBJ databases">
        <title>Balneolaceae bacterium YR4-1, complete genome.</title>
        <authorList>
            <person name="Li Y."/>
            <person name="Wu S."/>
        </authorList>
    </citation>
    <scope>NUCLEOTIDE SEQUENCE [LARGE SCALE GENOMIC DNA]</scope>
    <source>
        <strain evidence="3 4">YR4-1</strain>
    </source>
</reference>
<dbReference type="Gene3D" id="1.20.120.910">
    <property type="entry name" value="DksA, coiled-coil domain"/>
    <property type="match status" value="1"/>
</dbReference>
<dbReference type="RefSeq" id="WP_165139316.1">
    <property type="nucleotide sequence ID" value="NZ_JAALLT010000001.1"/>
</dbReference>
<protein>
    <submittedName>
        <fullName evidence="3">Molecular chaperone DnaK</fullName>
    </submittedName>
</protein>
<proteinExistence type="predicted"/>
<dbReference type="Proteomes" id="UP000473278">
    <property type="component" value="Unassembled WGS sequence"/>
</dbReference>
<dbReference type="AlphaFoldDB" id="A0A6M1SSK4"/>
<dbReference type="PANTHER" id="PTHR33823">
    <property type="entry name" value="RNA POLYMERASE-BINDING TRANSCRIPTION FACTOR DKSA-RELATED"/>
    <property type="match status" value="1"/>
</dbReference>
<organism evidence="3 4">
    <name type="scientific">Halalkalibaculum roseum</name>
    <dbReference type="NCBI Taxonomy" id="2709311"/>
    <lineage>
        <taxon>Bacteria</taxon>
        <taxon>Pseudomonadati</taxon>
        <taxon>Balneolota</taxon>
        <taxon>Balneolia</taxon>
        <taxon>Balneolales</taxon>
        <taxon>Balneolaceae</taxon>
        <taxon>Halalkalibaculum</taxon>
    </lineage>
</organism>
<evidence type="ECO:0000313" key="3">
    <source>
        <dbReference type="EMBL" id="NGP75742.1"/>
    </source>
</evidence>
<keyword evidence="2" id="KW-0175">Coiled coil</keyword>
<gene>
    <name evidence="3" type="ORF">G3570_03805</name>
</gene>
<dbReference type="InterPro" id="IPR037187">
    <property type="entry name" value="DnaK_N"/>
</dbReference>
<dbReference type="SUPFAM" id="SSF109635">
    <property type="entry name" value="DnaK suppressor protein DksA, alpha-hairpin domain"/>
    <property type="match status" value="1"/>
</dbReference>
<name>A0A6M1SSK4_9BACT</name>
<dbReference type="PROSITE" id="PS51128">
    <property type="entry name" value="ZF_DKSA_2"/>
    <property type="match status" value="1"/>
</dbReference>
<evidence type="ECO:0000313" key="4">
    <source>
        <dbReference type="Proteomes" id="UP000473278"/>
    </source>
</evidence>
<feature type="coiled-coil region" evidence="2">
    <location>
        <begin position="20"/>
        <end position="47"/>
    </location>
</feature>
<accession>A0A6M1SSK4</accession>
<comment type="caution">
    <text evidence="3">The sequence shown here is derived from an EMBL/GenBank/DDBJ whole genome shotgun (WGS) entry which is preliminary data.</text>
</comment>
<evidence type="ECO:0000256" key="2">
    <source>
        <dbReference type="SAM" id="Coils"/>
    </source>
</evidence>
<keyword evidence="4" id="KW-1185">Reference proteome</keyword>
<sequence length="134" mass="15435">MEETKKGKTPFDRQELEYFKRLLLEKRSEAEKELENIDRNIDNLNEADDADYSSVDHHMGDVGSDVEEQELSYQLKERTQKFIQEINDALERIQNGTYGICQATGKVISKGRLDAVPHTRFSKEAKEKGLSETP</sequence>
<feature type="zinc finger region" description="dksA C4-type" evidence="1">
    <location>
        <begin position="101"/>
        <end position="125"/>
    </location>
</feature>
<dbReference type="PANTHER" id="PTHR33823:SF4">
    <property type="entry name" value="GENERAL STRESS PROTEIN 16O"/>
    <property type="match status" value="1"/>
</dbReference>
<evidence type="ECO:0000256" key="1">
    <source>
        <dbReference type="PROSITE-ProRule" id="PRU00510"/>
    </source>
</evidence>